<name>A0AAW1P220_9CHLO</name>
<evidence type="ECO:0008006" key="4">
    <source>
        <dbReference type="Google" id="ProtNLM"/>
    </source>
</evidence>
<proteinExistence type="predicted"/>
<evidence type="ECO:0000256" key="1">
    <source>
        <dbReference type="SAM" id="MobiDB-lite"/>
    </source>
</evidence>
<dbReference type="PANTHER" id="PTHR34706">
    <property type="entry name" value="SLR1338 PROTEIN"/>
    <property type="match status" value="1"/>
</dbReference>
<evidence type="ECO:0000313" key="3">
    <source>
        <dbReference type="Proteomes" id="UP001489004"/>
    </source>
</evidence>
<protein>
    <recommendedName>
        <fullName evidence="4">VWFA domain-containing protein</fullName>
    </recommendedName>
</protein>
<dbReference type="PANTHER" id="PTHR34706:SF2">
    <property type="entry name" value="RFEF"/>
    <property type="match status" value="1"/>
</dbReference>
<dbReference type="SUPFAM" id="SSF53300">
    <property type="entry name" value="vWA-like"/>
    <property type="match status" value="1"/>
</dbReference>
<organism evidence="2 3">
    <name type="scientific">[Myrmecia] bisecta</name>
    <dbReference type="NCBI Taxonomy" id="41462"/>
    <lineage>
        <taxon>Eukaryota</taxon>
        <taxon>Viridiplantae</taxon>
        <taxon>Chlorophyta</taxon>
        <taxon>core chlorophytes</taxon>
        <taxon>Trebouxiophyceae</taxon>
        <taxon>Trebouxiales</taxon>
        <taxon>Trebouxiaceae</taxon>
        <taxon>Myrmecia</taxon>
    </lineage>
</organism>
<dbReference type="AlphaFoldDB" id="A0AAW1P220"/>
<comment type="caution">
    <text evidence="2">The sequence shown here is derived from an EMBL/GenBank/DDBJ whole genome shotgun (WGS) entry which is preliminary data.</text>
</comment>
<gene>
    <name evidence="2" type="ORF">WJX72_005363</name>
</gene>
<reference evidence="2 3" key="1">
    <citation type="journal article" date="2024" name="Nat. Commun.">
        <title>Phylogenomics reveals the evolutionary origins of lichenization in chlorophyte algae.</title>
        <authorList>
            <person name="Puginier C."/>
            <person name="Libourel C."/>
            <person name="Otte J."/>
            <person name="Skaloud P."/>
            <person name="Haon M."/>
            <person name="Grisel S."/>
            <person name="Petersen M."/>
            <person name="Berrin J.G."/>
            <person name="Delaux P.M."/>
            <person name="Dal Grande F."/>
            <person name="Keller J."/>
        </authorList>
    </citation>
    <scope>NUCLEOTIDE SEQUENCE [LARGE SCALE GENOMIC DNA]</scope>
    <source>
        <strain evidence="2 3">SAG 2043</strain>
    </source>
</reference>
<dbReference type="InterPro" id="IPR036465">
    <property type="entry name" value="vWFA_dom_sf"/>
</dbReference>
<dbReference type="Gene3D" id="3.40.50.410">
    <property type="entry name" value="von Willebrand factor, type A domain"/>
    <property type="match status" value="1"/>
</dbReference>
<accession>A0AAW1P220</accession>
<evidence type="ECO:0000313" key="2">
    <source>
        <dbReference type="EMBL" id="KAK9802946.1"/>
    </source>
</evidence>
<dbReference type="EMBL" id="JALJOR010000026">
    <property type="protein sequence ID" value="KAK9802946.1"/>
    <property type="molecule type" value="Genomic_DNA"/>
</dbReference>
<feature type="region of interest" description="Disordered" evidence="1">
    <location>
        <begin position="1"/>
        <end position="102"/>
    </location>
</feature>
<sequence length="375" mass="40795">MGLASKLAAAQAQAGQAGAQAYQPAQQQWQQPASQQQWPQPGYPQAQYPQPQYPQPQYGQPAYAPQGGQPGYPPQQPAYQQPGFPPQYGAAPPQQQATTEAVRNKLQQTVATNKLQAFYPPAKLQQVIDKVSAVDFRQLAQRWNSPMEMILDLCALSLYDIVIYADDSGSMKYTDNGERLEDLKVVVSKVAEVVTLFDDDGITIRYINSEAKGDNIRSAQAASEFVLKRSDFEGGTPLGTSLEKKIVQPILGAAIKKRSLQKPLLVITITDGEPTFEAADMIFKVIKGAKAMAAESPYGPGAIAFEFAQVGRDQQAQAFLAKLDNDPTVGAMVDATSYYELEADECAKKGVTLSPELWLVKLMVGAIDPSYDAQD</sequence>
<keyword evidence="3" id="KW-1185">Reference proteome</keyword>
<feature type="compositionally biased region" description="Low complexity" evidence="1">
    <location>
        <begin position="8"/>
        <end position="67"/>
    </location>
</feature>
<dbReference type="Proteomes" id="UP001489004">
    <property type="component" value="Unassembled WGS sequence"/>
</dbReference>
<feature type="compositionally biased region" description="Low complexity" evidence="1">
    <location>
        <begin position="77"/>
        <end position="97"/>
    </location>
</feature>